<dbReference type="InterPro" id="IPR053019">
    <property type="entry name" value="GATA_zinc_finger"/>
</dbReference>
<feature type="compositionally biased region" description="Low complexity" evidence="1">
    <location>
        <begin position="105"/>
        <end position="117"/>
    </location>
</feature>
<reference evidence="2 3" key="1">
    <citation type="submission" date="2020-10" db="EMBL/GenBank/DDBJ databases">
        <authorList>
            <person name="Klimov P.B."/>
            <person name="Dyachkov S.M."/>
            <person name="Chetverikov P.E."/>
        </authorList>
    </citation>
    <scope>NUCLEOTIDE SEQUENCE [LARGE SCALE GENOMIC DNA]</scope>
    <source>
        <strain evidence="2">BMOC 18-1129-001#AD2665</strain>
        <tissue evidence="2">Entire mites</tissue>
    </source>
</reference>
<feature type="region of interest" description="Disordered" evidence="1">
    <location>
        <begin position="1"/>
        <end position="23"/>
    </location>
</feature>
<dbReference type="Proteomes" id="UP000825002">
    <property type="component" value="Unassembled WGS sequence"/>
</dbReference>
<evidence type="ECO:0000313" key="2">
    <source>
        <dbReference type="EMBL" id="KAG9509248.1"/>
    </source>
</evidence>
<dbReference type="PANTHER" id="PTHR23353">
    <property type="entry name" value="RAB-GAP/TBC-RELATED"/>
    <property type="match status" value="1"/>
</dbReference>
<feature type="compositionally biased region" description="Low complexity" evidence="1">
    <location>
        <begin position="475"/>
        <end position="534"/>
    </location>
</feature>
<feature type="region of interest" description="Disordered" evidence="1">
    <location>
        <begin position="60"/>
        <end position="96"/>
    </location>
</feature>
<keyword evidence="3" id="KW-1185">Reference proteome</keyword>
<feature type="region of interest" description="Disordered" evidence="1">
    <location>
        <begin position="251"/>
        <end position="272"/>
    </location>
</feature>
<feature type="region of interest" description="Disordered" evidence="1">
    <location>
        <begin position="475"/>
        <end position="566"/>
    </location>
</feature>
<feature type="region of interest" description="Disordered" evidence="1">
    <location>
        <begin position="101"/>
        <end position="120"/>
    </location>
</feature>
<gene>
    <name evidence="2" type="primary">Nol4</name>
    <name evidence="2" type="ORF">GZH46_02242</name>
</gene>
<protein>
    <submittedName>
        <fullName evidence="2">Nucleolar protein 4</fullName>
    </submittedName>
</protein>
<sequence>MIAEAMSSEVKMRSRSSSLSSTTSTLASTAAAANISRQPLIPSNNNNYNYQHMISTERISAPTRPSLNSHSLTTPTSVITDDDEVSNNNGSVNNMCQLDTSSALSQHQHQHNSNNNHYYTSQKPPTTSLAKQVLGSLSGADKNTKATKCCNPSKLNNKLVMKQHALDPASLEAFKKWAKRAYGDLSKTKTITRNKYAKIVDTLTAINAANNGAEGANYHGATGAHDARTTMSSDAVFRFWVESKGFVLLPDPSGSGIDSSDESSQDEERRGPRLALFVAANGAKGDDYMMSTGHTYKSIAPFNNQANCNVPMMTNPNSSDTVAKRVNSIGSKNNNNNNNNLQFSVIDYYGSTHTNACDVFKQSKLKRVAIVEDFHKIIASVHVKIIGTYRHGKHAGQKRTFQAIAQQYAFLPREAVTKFLMSCADCRKRMRTKHHLSSSTSSSSCSAHLRSACHQHAHRHSLMTIGSLSSSTASLSSSGGSSSSSPSASIASLSSSSSSSSSGSSSSSSSLSSGSASVSPLSSPITSSITSSSSHPHSLFNSTDHHHHNHRLAATNNSNSNKMSPFVNSMAHLNQPTSASLAAAAAAAAATATRWSPRASLESMLAANFARPWQVPGIESQAVNQLSLINASPQASASASASSLWATGGWSLPQHQQQTDNRIRQADRQQAKQSLQWLNTHYNPSATLDMSRYHHQMSPPQAAAATAVGLAAQARPVYPPYWQSLMMDRSSMMATAEVTRPIVPSSLSTATTAPTSQYIASSMMGCSPASAQQTSLHQQQQQDVRHLTDNQRNMMTAEDLMSQSLLLRQYLCRSSAANSYAAAAAAAANNNNHNNETSRATAGGLLRNTTDSAVSAAAGALVSNSLTPIESETSPFNVAAQLTLDAAGAMDLTRRNNNNKARTTSLIVSPPHNAPVSYPVSCN</sequence>
<feature type="compositionally biased region" description="Polar residues" evidence="1">
    <location>
        <begin position="554"/>
        <end position="566"/>
    </location>
</feature>
<comment type="caution">
    <text evidence="2">The sequence shown here is derived from an EMBL/GenBank/DDBJ whole genome shotgun (WGS) entry which is preliminary data.</text>
</comment>
<dbReference type="EMBL" id="JAIFTH010000579">
    <property type="protein sequence ID" value="KAG9509248.1"/>
    <property type="molecule type" value="Genomic_DNA"/>
</dbReference>
<feature type="compositionally biased region" description="Polar residues" evidence="1">
    <location>
        <begin position="60"/>
        <end position="79"/>
    </location>
</feature>
<dbReference type="PANTHER" id="PTHR23353:SF23">
    <property type="entry name" value="PROTEIN HAIRLESS"/>
    <property type="match status" value="1"/>
</dbReference>
<name>A0ABQ7S7B8_9ACAR</name>
<evidence type="ECO:0000313" key="3">
    <source>
        <dbReference type="Proteomes" id="UP000825002"/>
    </source>
</evidence>
<evidence type="ECO:0000256" key="1">
    <source>
        <dbReference type="SAM" id="MobiDB-lite"/>
    </source>
</evidence>
<proteinExistence type="predicted"/>
<feature type="compositionally biased region" description="Polar residues" evidence="1">
    <location>
        <begin position="86"/>
        <end position="96"/>
    </location>
</feature>
<accession>A0ABQ7S7B8</accession>
<organism evidence="2 3">
    <name type="scientific">Fragariocoptes setiger</name>
    <dbReference type="NCBI Taxonomy" id="1670756"/>
    <lineage>
        <taxon>Eukaryota</taxon>
        <taxon>Metazoa</taxon>
        <taxon>Ecdysozoa</taxon>
        <taxon>Arthropoda</taxon>
        <taxon>Chelicerata</taxon>
        <taxon>Arachnida</taxon>
        <taxon>Acari</taxon>
        <taxon>Acariformes</taxon>
        <taxon>Trombidiformes</taxon>
        <taxon>Prostigmata</taxon>
        <taxon>Eupodina</taxon>
        <taxon>Eriophyoidea</taxon>
        <taxon>Phytoptidae</taxon>
        <taxon>Fragariocoptes</taxon>
    </lineage>
</organism>